<feature type="compositionally biased region" description="Low complexity" evidence="1">
    <location>
        <begin position="78"/>
        <end position="99"/>
    </location>
</feature>
<evidence type="ECO:0000313" key="3">
    <source>
        <dbReference type="EMBL" id="TDH69584.1"/>
    </source>
</evidence>
<accession>A0A976IFB4</accession>
<dbReference type="EMBL" id="SHOA02000002">
    <property type="protein sequence ID" value="TDH69584.1"/>
    <property type="molecule type" value="Genomic_DNA"/>
</dbReference>
<evidence type="ECO:0000259" key="2">
    <source>
        <dbReference type="Pfam" id="PF08292"/>
    </source>
</evidence>
<dbReference type="OrthoDB" id="10256606at2759"/>
<dbReference type="Pfam" id="PF08292">
    <property type="entry name" value="RNA_pol_Rbc25"/>
    <property type="match status" value="1"/>
</dbReference>
<evidence type="ECO:0000313" key="4">
    <source>
        <dbReference type="Proteomes" id="UP000294530"/>
    </source>
</evidence>
<dbReference type="KEGG" id="blac:94351997"/>
<dbReference type="Proteomes" id="UP000294530">
    <property type="component" value="Unassembled WGS sequence"/>
</dbReference>
<dbReference type="GeneID" id="94351997"/>
<reference evidence="3 4" key="1">
    <citation type="journal article" date="2021" name="Genome Biol.">
        <title>AFLAP: assembly-free linkage analysis pipeline using k-mers from genome sequencing data.</title>
        <authorList>
            <person name="Fletcher K."/>
            <person name="Zhang L."/>
            <person name="Gil J."/>
            <person name="Han R."/>
            <person name="Cavanaugh K."/>
            <person name="Michelmore R."/>
        </authorList>
    </citation>
    <scope>NUCLEOTIDE SEQUENCE [LARGE SCALE GENOMIC DNA]</scope>
    <source>
        <strain evidence="3 4">SF5</strain>
    </source>
</reference>
<dbReference type="Gene3D" id="2.40.50.140">
    <property type="entry name" value="Nucleic acid-binding proteins"/>
    <property type="match status" value="1"/>
</dbReference>
<keyword evidence="4" id="KW-1185">Reference proteome</keyword>
<organism evidence="3 4">
    <name type="scientific">Bremia lactucae</name>
    <name type="common">Lettuce downy mildew</name>
    <dbReference type="NCBI Taxonomy" id="4779"/>
    <lineage>
        <taxon>Eukaryota</taxon>
        <taxon>Sar</taxon>
        <taxon>Stramenopiles</taxon>
        <taxon>Oomycota</taxon>
        <taxon>Peronosporomycetes</taxon>
        <taxon>Peronosporales</taxon>
        <taxon>Peronosporaceae</taxon>
        <taxon>Bremia</taxon>
    </lineage>
</organism>
<evidence type="ECO:0000256" key="1">
    <source>
        <dbReference type="SAM" id="MobiDB-lite"/>
    </source>
</evidence>
<dbReference type="InterPro" id="IPR013238">
    <property type="entry name" value="RNA_pol_III_Rbc25"/>
</dbReference>
<protein>
    <recommendedName>
        <fullName evidence="2">RNA polymerase III subunit Rpc25 domain-containing protein</fullName>
    </recommendedName>
</protein>
<feature type="domain" description="RNA polymerase III subunit Rpc25" evidence="2">
    <location>
        <begin position="1"/>
        <end position="93"/>
    </location>
</feature>
<proteinExistence type="predicted"/>
<dbReference type="InterPro" id="IPR012340">
    <property type="entry name" value="NA-bd_OB-fold"/>
</dbReference>
<comment type="caution">
    <text evidence="3">The sequence shown here is derived from an EMBL/GenBank/DDBJ whole genome shotgun (WGS) entry which is preliminary data.</text>
</comment>
<feature type="region of interest" description="Disordered" evidence="1">
    <location>
        <begin position="78"/>
        <end position="113"/>
    </location>
</feature>
<name>A0A976IFB4_BRELC</name>
<sequence>MDFVQDIIIPSYALQTPSYFDTAEKLWVWKYSEGQGPQEGADFRWVEIFFMDLHEEIRFRVTNINFTRVTKTAKGIQATTTEATTKSQKTASAGDMRQSMARRRSSSVDLSDDDPTPSAIHIFVSACIFLSMLKGTIDEDGLGLSSWWTS</sequence>
<dbReference type="AlphaFoldDB" id="A0A976IFB4"/>
<dbReference type="RefSeq" id="XP_067819083.1">
    <property type="nucleotide sequence ID" value="XM_067966326.1"/>
</dbReference>
<gene>
    <name evidence="3" type="ORF">CCR75_008272</name>
</gene>